<dbReference type="EMBL" id="CACVBS010000054">
    <property type="protein sequence ID" value="CAA7266414.1"/>
    <property type="molecule type" value="Genomic_DNA"/>
</dbReference>
<dbReference type="Proteomes" id="UP000467700">
    <property type="component" value="Unassembled WGS sequence"/>
</dbReference>
<name>A0A8S0VXY4_CYCAE</name>
<keyword evidence="3" id="KW-1185">Reference proteome</keyword>
<feature type="region of interest" description="Disordered" evidence="1">
    <location>
        <begin position="31"/>
        <end position="189"/>
    </location>
</feature>
<gene>
    <name evidence="2" type="ORF">AAE3_LOCUS8636</name>
</gene>
<dbReference type="AlphaFoldDB" id="A0A8S0VXY4"/>
<proteinExistence type="predicted"/>
<feature type="compositionally biased region" description="Polar residues" evidence="1">
    <location>
        <begin position="100"/>
        <end position="114"/>
    </location>
</feature>
<feature type="compositionally biased region" description="Acidic residues" evidence="1">
    <location>
        <begin position="172"/>
        <end position="189"/>
    </location>
</feature>
<evidence type="ECO:0000313" key="3">
    <source>
        <dbReference type="Proteomes" id="UP000467700"/>
    </source>
</evidence>
<protein>
    <submittedName>
        <fullName evidence="2">Uncharacterized protein</fullName>
    </submittedName>
</protein>
<accession>A0A8S0VXY4</accession>
<sequence length="189" mass="20252">MRKILNAGLPNALLGTATAHIAASMPVPWDEDWHSAVEGPSSEQEGRDRLDDSSDPQSSDLMDMSPRRGRNSPTRTVEMASPSSTRTIPSPVTHLGDANTLASPSDMSDMSTGSMPFAPLPRDGAGSPTPGSSTRLRARPLASGSPGQPGGNRTSRLQRLNEHGERFYPEVQDLEPDTEEDTESEESKD</sequence>
<reference evidence="2 3" key="1">
    <citation type="submission" date="2020-01" db="EMBL/GenBank/DDBJ databases">
        <authorList>
            <person name="Gupta K D."/>
        </authorList>
    </citation>
    <scope>NUCLEOTIDE SEQUENCE [LARGE SCALE GENOMIC DNA]</scope>
</reference>
<evidence type="ECO:0000256" key="1">
    <source>
        <dbReference type="SAM" id="MobiDB-lite"/>
    </source>
</evidence>
<organism evidence="2 3">
    <name type="scientific">Cyclocybe aegerita</name>
    <name type="common">Black poplar mushroom</name>
    <name type="synonym">Agrocybe aegerita</name>
    <dbReference type="NCBI Taxonomy" id="1973307"/>
    <lineage>
        <taxon>Eukaryota</taxon>
        <taxon>Fungi</taxon>
        <taxon>Dikarya</taxon>
        <taxon>Basidiomycota</taxon>
        <taxon>Agaricomycotina</taxon>
        <taxon>Agaricomycetes</taxon>
        <taxon>Agaricomycetidae</taxon>
        <taxon>Agaricales</taxon>
        <taxon>Agaricineae</taxon>
        <taxon>Bolbitiaceae</taxon>
        <taxon>Cyclocybe</taxon>
    </lineage>
</organism>
<comment type="caution">
    <text evidence="2">The sequence shown here is derived from an EMBL/GenBank/DDBJ whole genome shotgun (WGS) entry which is preliminary data.</text>
</comment>
<feature type="compositionally biased region" description="Basic and acidic residues" evidence="1">
    <location>
        <begin position="159"/>
        <end position="168"/>
    </location>
</feature>
<evidence type="ECO:0000313" key="2">
    <source>
        <dbReference type="EMBL" id="CAA7266414.1"/>
    </source>
</evidence>
<feature type="compositionally biased region" description="Polar residues" evidence="1">
    <location>
        <begin position="71"/>
        <end position="90"/>
    </location>
</feature>
<feature type="compositionally biased region" description="Low complexity" evidence="1">
    <location>
        <begin position="55"/>
        <end position="64"/>
    </location>
</feature>